<organism evidence="2 3">
    <name type="scientific">Dissostichus eleginoides</name>
    <name type="common">Patagonian toothfish</name>
    <name type="synonym">Dissostichus amissus</name>
    <dbReference type="NCBI Taxonomy" id="100907"/>
    <lineage>
        <taxon>Eukaryota</taxon>
        <taxon>Metazoa</taxon>
        <taxon>Chordata</taxon>
        <taxon>Craniata</taxon>
        <taxon>Vertebrata</taxon>
        <taxon>Euteleostomi</taxon>
        <taxon>Actinopterygii</taxon>
        <taxon>Neopterygii</taxon>
        <taxon>Teleostei</taxon>
        <taxon>Neoteleostei</taxon>
        <taxon>Acanthomorphata</taxon>
        <taxon>Eupercaria</taxon>
        <taxon>Perciformes</taxon>
        <taxon>Notothenioidei</taxon>
        <taxon>Nototheniidae</taxon>
        <taxon>Dissostichus</taxon>
    </lineage>
</organism>
<reference evidence="2" key="1">
    <citation type="submission" date="2023-04" db="EMBL/GenBank/DDBJ databases">
        <title>Chromosome-level genome of Chaenocephalus aceratus.</title>
        <authorList>
            <person name="Park H."/>
        </authorList>
    </citation>
    <scope>NUCLEOTIDE SEQUENCE</scope>
    <source>
        <strain evidence="2">DE</strain>
        <tissue evidence="2">Muscle</tissue>
    </source>
</reference>
<name>A0AAD9CGQ5_DISEL</name>
<feature type="compositionally biased region" description="Basic and acidic residues" evidence="1">
    <location>
        <begin position="38"/>
        <end position="69"/>
    </location>
</feature>
<evidence type="ECO:0000313" key="2">
    <source>
        <dbReference type="EMBL" id="KAK1901665.1"/>
    </source>
</evidence>
<sequence length="108" mass="11884">MRGPQGEDEALEFARICFPAAAQALRWIEGICMGWGGESKRSEGEQEAERDVTAEAEQMRAEEREERKGGIVTPTRKQQSCPAPRAQTLLCTHTQSEGGGGTIDFYLP</sequence>
<dbReference type="Proteomes" id="UP001228049">
    <property type="component" value="Unassembled WGS sequence"/>
</dbReference>
<keyword evidence="3" id="KW-1185">Reference proteome</keyword>
<dbReference type="EMBL" id="JASDAP010000006">
    <property type="protein sequence ID" value="KAK1901665.1"/>
    <property type="molecule type" value="Genomic_DNA"/>
</dbReference>
<protein>
    <submittedName>
        <fullName evidence="2">Leucine-rich repeat and WD repeat-containing protein 1</fullName>
    </submittedName>
</protein>
<feature type="region of interest" description="Disordered" evidence="1">
    <location>
        <begin position="36"/>
        <end position="84"/>
    </location>
</feature>
<accession>A0AAD9CGQ5</accession>
<evidence type="ECO:0000256" key="1">
    <source>
        <dbReference type="SAM" id="MobiDB-lite"/>
    </source>
</evidence>
<gene>
    <name evidence="2" type="ORF">KUDE01_004631</name>
</gene>
<proteinExistence type="predicted"/>
<dbReference type="AlphaFoldDB" id="A0AAD9CGQ5"/>
<evidence type="ECO:0000313" key="3">
    <source>
        <dbReference type="Proteomes" id="UP001228049"/>
    </source>
</evidence>
<comment type="caution">
    <text evidence="2">The sequence shown here is derived from an EMBL/GenBank/DDBJ whole genome shotgun (WGS) entry which is preliminary data.</text>
</comment>